<feature type="compositionally biased region" description="Basic and acidic residues" evidence="1">
    <location>
        <begin position="40"/>
        <end position="50"/>
    </location>
</feature>
<dbReference type="EMBL" id="VDEP01000472">
    <property type="protein sequence ID" value="KAA1075458.1"/>
    <property type="molecule type" value="Genomic_DNA"/>
</dbReference>
<organism evidence="2 3">
    <name type="scientific">Puccinia graminis f. sp. tritici</name>
    <dbReference type="NCBI Taxonomy" id="56615"/>
    <lineage>
        <taxon>Eukaryota</taxon>
        <taxon>Fungi</taxon>
        <taxon>Dikarya</taxon>
        <taxon>Basidiomycota</taxon>
        <taxon>Pucciniomycotina</taxon>
        <taxon>Pucciniomycetes</taxon>
        <taxon>Pucciniales</taxon>
        <taxon>Pucciniaceae</taxon>
        <taxon>Puccinia</taxon>
    </lineage>
</organism>
<proteinExistence type="predicted"/>
<accession>A0A5B0MH38</accession>
<feature type="compositionally biased region" description="Polar residues" evidence="1">
    <location>
        <begin position="1"/>
        <end position="25"/>
    </location>
</feature>
<evidence type="ECO:0000256" key="1">
    <source>
        <dbReference type="SAM" id="MobiDB-lite"/>
    </source>
</evidence>
<feature type="region of interest" description="Disordered" evidence="1">
    <location>
        <begin position="1"/>
        <end position="79"/>
    </location>
</feature>
<sequence length="114" mass="12198">MFLAQGTNSTTPSHNSSENDTMSSTHGHRRARSSSNPSDDGPRQRARPDPSETTLINPFLDTGRPDPTNDLPDPASLRVDRTPAERLAADLGVQLITTDQVETLAEVGVNSSSS</sequence>
<dbReference type="AlphaFoldDB" id="A0A5B0MH38"/>
<name>A0A5B0MH38_PUCGR</name>
<reference evidence="2 3" key="1">
    <citation type="submission" date="2019-05" db="EMBL/GenBank/DDBJ databases">
        <title>Emergence of the Ug99 lineage of the wheat stem rust pathogen through somatic hybridization.</title>
        <authorList>
            <person name="Li F."/>
            <person name="Upadhyaya N.M."/>
            <person name="Sperschneider J."/>
            <person name="Matny O."/>
            <person name="Nguyen-Phuc H."/>
            <person name="Mago R."/>
            <person name="Raley C."/>
            <person name="Miller M.E."/>
            <person name="Silverstein K.A.T."/>
            <person name="Henningsen E."/>
            <person name="Hirsch C.D."/>
            <person name="Visser B."/>
            <person name="Pretorius Z.A."/>
            <person name="Steffenson B.J."/>
            <person name="Schwessinger B."/>
            <person name="Dodds P.N."/>
            <person name="Figueroa M."/>
        </authorList>
    </citation>
    <scope>NUCLEOTIDE SEQUENCE [LARGE SCALE GENOMIC DNA]</scope>
    <source>
        <strain evidence="2 3">Ug99</strain>
    </source>
</reference>
<evidence type="ECO:0000313" key="2">
    <source>
        <dbReference type="EMBL" id="KAA1075458.1"/>
    </source>
</evidence>
<gene>
    <name evidence="2" type="ORF">PGTUg99_009637</name>
</gene>
<evidence type="ECO:0000313" key="3">
    <source>
        <dbReference type="Proteomes" id="UP000325313"/>
    </source>
</evidence>
<dbReference type="Proteomes" id="UP000325313">
    <property type="component" value="Unassembled WGS sequence"/>
</dbReference>
<comment type="caution">
    <text evidence="2">The sequence shown here is derived from an EMBL/GenBank/DDBJ whole genome shotgun (WGS) entry which is preliminary data.</text>
</comment>
<protein>
    <submittedName>
        <fullName evidence="2">Uncharacterized protein</fullName>
    </submittedName>
</protein>